<name>A0A6A6EJZ2_9PEZI</name>
<dbReference type="EMBL" id="ML994616">
    <property type="protein sequence ID" value="KAF2191954.1"/>
    <property type="molecule type" value="Genomic_DNA"/>
</dbReference>
<evidence type="ECO:0000313" key="1">
    <source>
        <dbReference type="EMBL" id="KAF2191954.1"/>
    </source>
</evidence>
<evidence type="ECO:0008006" key="3">
    <source>
        <dbReference type="Google" id="ProtNLM"/>
    </source>
</evidence>
<dbReference type="OrthoDB" id="2151789at2759"/>
<evidence type="ECO:0000313" key="2">
    <source>
        <dbReference type="Proteomes" id="UP000800200"/>
    </source>
</evidence>
<dbReference type="AlphaFoldDB" id="A0A6A6EJZ2"/>
<accession>A0A6A6EJZ2</accession>
<sequence length="266" mass="29895">MLFQLLHESVGDMVYKALDGEGLPLEALADFLNDPNPGPHAQVRINVGYAAEFSSMMCMNDPTYTKPRKPDALVPFVDIQPRMDQINTLRIDTVESLADEQSEQTEFNHRLFYMMTTLKADSGILKTFMEKFLITFENSKDVPELIYVATYELYPVSLIRTGGSNSLGLDPAEGPLICLLLYASWDNSSGDSKVIDENNILLEAINKEVEAKGLLSPYRYTNYAFTHQDPISSYGNDVKAEVQAVSRKYDPEDFFQAAVHGGFKFF</sequence>
<reference evidence="1" key="1">
    <citation type="journal article" date="2020" name="Stud. Mycol.">
        <title>101 Dothideomycetes genomes: a test case for predicting lifestyles and emergence of pathogens.</title>
        <authorList>
            <person name="Haridas S."/>
            <person name="Albert R."/>
            <person name="Binder M."/>
            <person name="Bloem J."/>
            <person name="Labutti K."/>
            <person name="Salamov A."/>
            <person name="Andreopoulos B."/>
            <person name="Baker S."/>
            <person name="Barry K."/>
            <person name="Bills G."/>
            <person name="Bluhm B."/>
            <person name="Cannon C."/>
            <person name="Castanera R."/>
            <person name="Culley D."/>
            <person name="Daum C."/>
            <person name="Ezra D."/>
            <person name="Gonzalez J."/>
            <person name="Henrissat B."/>
            <person name="Kuo A."/>
            <person name="Liang C."/>
            <person name="Lipzen A."/>
            <person name="Lutzoni F."/>
            <person name="Magnuson J."/>
            <person name="Mondo S."/>
            <person name="Nolan M."/>
            <person name="Ohm R."/>
            <person name="Pangilinan J."/>
            <person name="Park H.-J."/>
            <person name="Ramirez L."/>
            <person name="Alfaro M."/>
            <person name="Sun H."/>
            <person name="Tritt A."/>
            <person name="Yoshinaga Y."/>
            <person name="Zwiers L.-H."/>
            <person name="Turgeon B."/>
            <person name="Goodwin S."/>
            <person name="Spatafora J."/>
            <person name="Crous P."/>
            <person name="Grigoriev I."/>
        </authorList>
    </citation>
    <scope>NUCLEOTIDE SEQUENCE</scope>
    <source>
        <strain evidence="1">CBS 207.26</strain>
    </source>
</reference>
<protein>
    <recommendedName>
        <fullName evidence="3">Berberine/berberine-like domain-containing protein</fullName>
    </recommendedName>
</protein>
<dbReference type="Proteomes" id="UP000800200">
    <property type="component" value="Unassembled WGS sequence"/>
</dbReference>
<organism evidence="1 2">
    <name type="scientific">Zopfia rhizophila CBS 207.26</name>
    <dbReference type="NCBI Taxonomy" id="1314779"/>
    <lineage>
        <taxon>Eukaryota</taxon>
        <taxon>Fungi</taxon>
        <taxon>Dikarya</taxon>
        <taxon>Ascomycota</taxon>
        <taxon>Pezizomycotina</taxon>
        <taxon>Dothideomycetes</taxon>
        <taxon>Dothideomycetes incertae sedis</taxon>
        <taxon>Zopfiaceae</taxon>
        <taxon>Zopfia</taxon>
    </lineage>
</organism>
<proteinExistence type="predicted"/>
<keyword evidence="2" id="KW-1185">Reference proteome</keyword>
<gene>
    <name evidence="1" type="ORF">K469DRAFT_696029</name>
</gene>